<proteinExistence type="predicted"/>
<keyword evidence="2" id="KW-0732">Signal</keyword>
<organism evidence="3 4">
    <name type="scientific">Phytophthora fragariaefolia</name>
    <dbReference type="NCBI Taxonomy" id="1490495"/>
    <lineage>
        <taxon>Eukaryota</taxon>
        <taxon>Sar</taxon>
        <taxon>Stramenopiles</taxon>
        <taxon>Oomycota</taxon>
        <taxon>Peronosporomycetes</taxon>
        <taxon>Peronosporales</taxon>
        <taxon>Peronosporaceae</taxon>
        <taxon>Phytophthora</taxon>
    </lineage>
</organism>
<reference evidence="3" key="1">
    <citation type="submission" date="2023-04" db="EMBL/GenBank/DDBJ databases">
        <title>Phytophthora fragariaefolia NBRC 109709.</title>
        <authorList>
            <person name="Ichikawa N."/>
            <person name="Sato H."/>
            <person name="Tonouchi N."/>
        </authorList>
    </citation>
    <scope>NUCLEOTIDE SEQUENCE</scope>
    <source>
        <strain evidence="3">NBRC 109709</strain>
    </source>
</reference>
<evidence type="ECO:0000256" key="2">
    <source>
        <dbReference type="SAM" id="SignalP"/>
    </source>
</evidence>
<sequence length="112" mass="12495">MRVIHIVLSLVVTLTLLDDGICISAGDALTTESQSKALLVDTPSARKLGRADSSLEERGRRSGGGQRRQIHGTYTSIGFMYPNDTPYLKKDMKKFLAWLKRNKKKVENTESN</sequence>
<dbReference type="OrthoDB" id="129799at2759"/>
<comment type="caution">
    <text evidence="3">The sequence shown here is derived from an EMBL/GenBank/DDBJ whole genome shotgun (WGS) entry which is preliminary data.</text>
</comment>
<feature type="signal peptide" evidence="2">
    <location>
        <begin position="1"/>
        <end position="28"/>
    </location>
</feature>
<dbReference type="EMBL" id="BSXT01000030">
    <property type="protein sequence ID" value="GMF15243.1"/>
    <property type="molecule type" value="Genomic_DNA"/>
</dbReference>
<feature type="compositionally biased region" description="Basic and acidic residues" evidence="1">
    <location>
        <begin position="49"/>
        <end position="60"/>
    </location>
</feature>
<name>A0A9W6TKB5_9STRA</name>
<gene>
    <name evidence="3" type="ORF">Pfra01_000035100</name>
</gene>
<evidence type="ECO:0000313" key="4">
    <source>
        <dbReference type="Proteomes" id="UP001165121"/>
    </source>
</evidence>
<dbReference type="Proteomes" id="UP001165121">
    <property type="component" value="Unassembled WGS sequence"/>
</dbReference>
<evidence type="ECO:0000313" key="3">
    <source>
        <dbReference type="EMBL" id="GMF15243.1"/>
    </source>
</evidence>
<dbReference type="AlphaFoldDB" id="A0A9W6TKB5"/>
<evidence type="ECO:0000256" key="1">
    <source>
        <dbReference type="SAM" id="MobiDB-lite"/>
    </source>
</evidence>
<protein>
    <submittedName>
        <fullName evidence="3">Unnamed protein product</fullName>
    </submittedName>
</protein>
<accession>A0A9W6TKB5</accession>
<feature type="chain" id="PRO_5040851973" evidence="2">
    <location>
        <begin position="29"/>
        <end position="112"/>
    </location>
</feature>
<feature type="region of interest" description="Disordered" evidence="1">
    <location>
        <begin position="49"/>
        <end position="71"/>
    </location>
</feature>
<keyword evidence="4" id="KW-1185">Reference proteome</keyword>